<sequence>MKFFTKIVLVIFILFQFSSVIICIINEKNESKFSYTITEEEEQHKNTKQIISEYIIESENSGHLFTEKASKEIPDFYLLKNYRVNSFIDLLPPEQV</sequence>
<reference evidence="2" key="1">
    <citation type="submission" date="2016-11" db="EMBL/GenBank/DDBJ databases">
        <authorList>
            <person name="Varghese N."/>
            <person name="Submissions S."/>
        </authorList>
    </citation>
    <scope>NUCLEOTIDE SEQUENCE [LARGE SCALE GENOMIC DNA]</scope>
    <source>
        <strain evidence="2">DSM 18829</strain>
    </source>
</reference>
<dbReference type="AlphaFoldDB" id="A0A1M6DND6"/>
<keyword evidence="2" id="KW-1185">Reference proteome</keyword>
<proteinExistence type="predicted"/>
<dbReference type="STRING" id="415425.SAMN05444363_1546"/>
<gene>
    <name evidence="1" type="ORF">SAMN05444363_1546</name>
</gene>
<evidence type="ECO:0000313" key="1">
    <source>
        <dbReference type="EMBL" id="SHI74710.1"/>
    </source>
</evidence>
<dbReference type="RefSeq" id="WP_073310112.1">
    <property type="nucleotide sequence ID" value="NZ_FQZI01000002.1"/>
</dbReference>
<dbReference type="Proteomes" id="UP000184488">
    <property type="component" value="Unassembled WGS sequence"/>
</dbReference>
<name>A0A1M6DND6_9FLAO</name>
<evidence type="ECO:0000313" key="2">
    <source>
        <dbReference type="Proteomes" id="UP000184488"/>
    </source>
</evidence>
<dbReference type="EMBL" id="FQZI01000002">
    <property type="protein sequence ID" value="SHI74710.1"/>
    <property type="molecule type" value="Genomic_DNA"/>
</dbReference>
<dbReference type="OrthoDB" id="1366385at2"/>
<accession>A0A1M6DND6</accession>
<organism evidence="1 2">
    <name type="scientific">Flavobacterium terrae</name>
    <dbReference type="NCBI Taxonomy" id="415425"/>
    <lineage>
        <taxon>Bacteria</taxon>
        <taxon>Pseudomonadati</taxon>
        <taxon>Bacteroidota</taxon>
        <taxon>Flavobacteriia</taxon>
        <taxon>Flavobacteriales</taxon>
        <taxon>Flavobacteriaceae</taxon>
        <taxon>Flavobacterium</taxon>
    </lineage>
</organism>
<protein>
    <submittedName>
        <fullName evidence="1">Uncharacterized protein</fullName>
    </submittedName>
</protein>